<feature type="region of interest" description="Disordered" evidence="1">
    <location>
        <begin position="1"/>
        <end position="139"/>
    </location>
</feature>
<reference evidence="2" key="1">
    <citation type="submission" date="2020-07" db="EMBL/GenBank/DDBJ databases">
        <title>The High-quality genome of the commercially important snow crab, Chionoecetes opilio.</title>
        <authorList>
            <person name="Jeong J.-H."/>
            <person name="Ryu S."/>
        </authorList>
    </citation>
    <scope>NUCLEOTIDE SEQUENCE</scope>
    <source>
        <strain evidence="2">MADBK_172401_WGS</strain>
        <tissue evidence="2">Digestive gland</tissue>
    </source>
</reference>
<feature type="compositionally biased region" description="Basic and acidic residues" evidence="1">
    <location>
        <begin position="82"/>
        <end position="93"/>
    </location>
</feature>
<feature type="compositionally biased region" description="Low complexity" evidence="1">
    <location>
        <begin position="124"/>
        <end position="139"/>
    </location>
</feature>
<evidence type="ECO:0000313" key="2">
    <source>
        <dbReference type="EMBL" id="KAG0711030.1"/>
    </source>
</evidence>
<protein>
    <submittedName>
        <fullName evidence="2">Uncharacterized protein</fullName>
    </submittedName>
</protein>
<organism evidence="2 3">
    <name type="scientific">Chionoecetes opilio</name>
    <name type="common">Atlantic snow crab</name>
    <name type="synonym">Cancer opilio</name>
    <dbReference type="NCBI Taxonomy" id="41210"/>
    <lineage>
        <taxon>Eukaryota</taxon>
        <taxon>Metazoa</taxon>
        <taxon>Ecdysozoa</taxon>
        <taxon>Arthropoda</taxon>
        <taxon>Crustacea</taxon>
        <taxon>Multicrustacea</taxon>
        <taxon>Malacostraca</taxon>
        <taxon>Eumalacostraca</taxon>
        <taxon>Eucarida</taxon>
        <taxon>Decapoda</taxon>
        <taxon>Pleocyemata</taxon>
        <taxon>Brachyura</taxon>
        <taxon>Eubrachyura</taxon>
        <taxon>Majoidea</taxon>
        <taxon>Majidae</taxon>
        <taxon>Chionoecetes</taxon>
    </lineage>
</organism>
<dbReference type="EMBL" id="JACEEZ010023656">
    <property type="protein sequence ID" value="KAG0711030.1"/>
    <property type="molecule type" value="Genomic_DNA"/>
</dbReference>
<dbReference type="AlphaFoldDB" id="A0A8J5CGQ7"/>
<keyword evidence="3" id="KW-1185">Reference proteome</keyword>
<sequence>MAGGAPAQYTGKGKNLGRGEGPGEEIAERFPTPGVRWTASRSVCGGQNSRGGRGLKRAGGFPDAAGMGPGRKHQGPMCLGKQHLENPDSKEGGGVHIMKHVKGESAPSLPGPHVPRASGGRSIPRLLGPRPSPAPRSSCSRGFVKWWPLAKPGFRPNRSNDPVDGADKIIATCHALL</sequence>
<proteinExistence type="predicted"/>
<dbReference type="Proteomes" id="UP000770661">
    <property type="component" value="Unassembled WGS sequence"/>
</dbReference>
<evidence type="ECO:0000313" key="3">
    <source>
        <dbReference type="Proteomes" id="UP000770661"/>
    </source>
</evidence>
<gene>
    <name evidence="2" type="ORF">GWK47_021567</name>
</gene>
<comment type="caution">
    <text evidence="2">The sequence shown here is derived from an EMBL/GenBank/DDBJ whole genome shotgun (WGS) entry which is preliminary data.</text>
</comment>
<accession>A0A8J5CGQ7</accession>
<name>A0A8J5CGQ7_CHIOP</name>
<evidence type="ECO:0000256" key="1">
    <source>
        <dbReference type="SAM" id="MobiDB-lite"/>
    </source>
</evidence>